<accession>A0A0P7ZCC3</accession>
<evidence type="ECO:0000313" key="1">
    <source>
        <dbReference type="EMBL" id="KPQ32316.1"/>
    </source>
</evidence>
<reference evidence="1 2" key="1">
    <citation type="submission" date="2015-09" db="EMBL/GenBank/DDBJ databases">
        <title>Identification and resolution of microdiversity through metagenomic sequencing of parallel consortia.</title>
        <authorList>
            <person name="Nelson W.C."/>
            <person name="Romine M.F."/>
            <person name="Lindemann S.R."/>
        </authorList>
    </citation>
    <scope>NUCLEOTIDE SEQUENCE [LARGE SCALE GENOMIC DNA]</scope>
    <source>
        <strain evidence="1">Ana</strain>
    </source>
</reference>
<dbReference type="EMBL" id="LJZR01000061">
    <property type="protein sequence ID" value="KPQ32316.1"/>
    <property type="molecule type" value="Genomic_DNA"/>
</dbReference>
<organism evidence="1 2">
    <name type="scientific">Phormidesmis priestleyi Ana</name>
    <dbReference type="NCBI Taxonomy" id="1666911"/>
    <lineage>
        <taxon>Bacteria</taxon>
        <taxon>Bacillati</taxon>
        <taxon>Cyanobacteriota</taxon>
        <taxon>Cyanophyceae</taxon>
        <taxon>Leptolyngbyales</taxon>
        <taxon>Leptolyngbyaceae</taxon>
        <taxon>Phormidesmis</taxon>
    </lineage>
</organism>
<sequence>MANVPSLYTRITAKDIPGPYQKNYEYTLFRDAEDVDLYYIMPSAPIFNETANGSGIPSFSMVWYSSTSGKSGGVCTFQIALPMPDTTDSSVIEKLAVAISQDRALIQQAKQILQMAELEAAGKTEDADKIRVAEGLSVSQAEQYYSQYDQKKDFTQFFAVPNKLRFQPMPVKSGSVTLLAFGSKEAYQNWDGHPQDVQYSQFQAAPSLLSNNAAVLSLDLTERGSALFWQALGGPDLTKMESPPSNVPAVPINSVVSITYSLNFDAMLPAATATVKLDASKVGELVVQNKSSTDTWGKTKTWQESANPTYTETIDSSLHVSIPSSYYSEGDSSAKQTLEESMRGWAETQLSDMMKAQLPDVDMDQLGLDTKQITNLRNDSRTYKFSKAISFTVGPNGMLPKLNSVVDEKVLKTLFTYVNLDLAPYYNVAIQLLPPSKTFMQSRKVESIAVTQITFADQQLFNEEGKAVSSVIFSADSDLKPAELRGVHSNQSPNRIIDYSYMVNYADGSKPYRVSNIQMDPEAEGGYFLNFSSTQSLGVAYTKVDGQFLPWGVLSRVRVDLKYENIEDTLLLTSDAPSVEWVQPLGKLVDQVLEYKVTYTLADGGSPMTYPLDGSSYATFNVAEDDTLTLPGPFGTSDGTHNYEFSLNRGARAMIRAQYVLPVSTGLERNFSKSFLLSTSKPTETWAVPSSQTAKLTIEKAVVFDSDGLQHQPAVEFIASTADFISVQLDKISGF</sequence>
<name>A0A0P7ZCC3_9CYAN</name>
<comment type="caution">
    <text evidence="1">The sequence shown here is derived from an EMBL/GenBank/DDBJ whole genome shotgun (WGS) entry which is preliminary data.</text>
</comment>
<proteinExistence type="predicted"/>
<evidence type="ECO:0000313" key="2">
    <source>
        <dbReference type="Proteomes" id="UP000050465"/>
    </source>
</evidence>
<protein>
    <submittedName>
        <fullName evidence="1">Uncharacterized protein</fullName>
    </submittedName>
</protein>
<gene>
    <name evidence="1" type="ORF">HLUCCA11_21775</name>
</gene>
<dbReference type="Proteomes" id="UP000050465">
    <property type="component" value="Unassembled WGS sequence"/>
</dbReference>
<dbReference type="AlphaFoldDB" id="A0A0P7ZCC3"/>